<accession>A0AC61TTR7</accession>
<reference evidence="1" key="1">
    <citation type="submission" date="2021-11" db="EMBL/GenBank/DDBJ databases">
        <authorList>
            <person name="Rong C."/>
            <person name="Yang Y."/>
            <person name="Li S."/>
            <person name="Zhou K."/>
            <person name="Xu Y."/>
            <person name="Zhang R."/>
            <person name="Zhang Y."/>
        </authorList>
    </citation>
    <scope>NUCLEOTIDE SEQUENCE</scope>
</reference>
<evidence type="ECO:0000313" key="2">
    <source>
        <dbReference type="Proteomes" id="UP000829362"/>
    </source>
</evidence>
<evidence type="ECO:0000313" key="1">
    <source>
        <dbReference type="EMBL" id="UNH61235.1"/>
    </source>
</evidence>
<sequence>MTIQQKFANSLQILKGAVNGDISLEKEYPELFTQVCRFYENKGVRFWGDDVEEDYAYLIDHLIADQVLS</sequence>
<organism evidence="1 2">
    <name type="scientific">Synechococcus phage S-SZBM1</name>
    <dbReference type="NCBI Taxonomy" id="2926475"/>
    <lineage>
        <taxon>Viruses</taxon>
        <taxon>Duplodnaviria</taxon>
        <taxon>Heunggongvirae</taxon>
        <taxon>Uroviricota</taxon>
        <taxon>Caudoviricetes</taxon>
        <taxon>Pantevenvirales</taxon>
        <taxon>Kyanoviridae</taxon>
        <taxon>Shenzhenivirus</taxon>
        <taxon>Shenzhenivirus sszbm1</taxon>
    </lineage>
</organism>
<name>A0AC61TTR7_9CAUD</name>
<dbReference type="Proteomes" id="UP000829362">
    <property type="component" value="Segment"/>
</dbReference>
<gene>
    <name evidence="1" type="ORF">SSZBM1_118</name>
</gene>
<keyword evidence="2" id="KW-1185">Reference proteome</keyword>
<dbReference type="EMBL" id="OL473597">
    <property type="protein sequence ID" value="UNH61235.1"/>
    <property type="molecule type" value="Genomic_DNA"/>
</dbReference>
<protein>
    <submittedName>
        <fullName evidence="1">Uncharacterized protein</fullName>
    </submittedName>
</protein>
<proteinExistence type="predicted"/>